<proteinExistence type="inferred from homology"/>
<dbReference type="Gene3D" id="2.40.30.30">
    <property type="entry name" value="Riboflavin kinase-like"/>
    <property type="match status" value="1"/>
</dbReference>
<keyword evidence="5 15" id="KW-0288">FMN</keyword>
<dbReference type="InterPro" id="IPR004821">
    <property type="entry name" value="Cyt_trans-like"/>
</dbReference>
<dbReference type="Gene3D" id="3.40.50.620">
    <property type="entry name" value="HUPs"/>
    <property type="match status" value="1"/>
</dbReference>
<dbReference type="CDD" id="cd02064">
    <property type="entry name" value="FAD_synthetase_N"/>
    <property type="match status" value="1"/>
</dbReference>
<dbReference type="AlphaFoldDB" id="A0A1W1ICB1"/>
<dbReference type="NCBIfam" id="TIGR00125">
    <property type="entry name" value="cyt_tran_rel"/>
    <property type="match status" value="1"/>
</dbReference>
<evidence type="ECO:0000256" key="5">
    <source>
        <dbReference type="ARBA" id="ARBA00022643"/>
    </source>
</evidence>
<protein>
    <recommendedName>
        <fullName evidence="15">Riboflavin biosynthesis protein</fullName>
    </recommendedName>
    <domain>
        <recommendedName>
            <fullName evidence="15">Riboflavin kinase</fullName>
            <ecNumber evidence="15">2.7.1.26</ecNumber>
        </recommendedName>
        <alternativeName>
            <fullName evidence="15">Flavokinase</fullName>
        </alternativeName>
    </domain>
    <domain>
        <recommendedName>
            <fullName evidence="15">FMN adenylyltransferase</fullName>
            <ecNumber evidence="15">2.7.7.2</ecNumber>
        </recommendedName>
        <alternativeName>
            <fullName evidence="15">FAD pyrophosphorylase</fullName>
        </alternativeName>
        <alternativeName>
            <fullName evidence="15">FAD synthase</fullName>
        </alternativeName>
    </domain>
</protein>
<dbReference type="GO" id="GO:0009398">
    <property type="term" value="P:FMN biosynthetic process"/>
    <property type="evidence" value="ECO:0007669"/>
    <property type="project" value="UniProtKB-UniRule"/>
</dbReference>
<dbReference type="GO" id="GO:0005524">
    <property type="term" value="F:ATP binding"/>
    <property type="evidence" value="ECO:0007669"/>
    <property type="project" value="UniProtKB-UniRule"/>
</dbReference>
<keyword evidence="4 15" id="KW-0285">Flavoprotein</keyword>
<dbReference type="PANTHER" id="PTHR22749:SF6">
    <property type="entry name" value="RIBOFLAVIN KINASE"/>
    <property type="match status" value="1"/>
</dbReference>
<dbReference type="EC" id="2.7.7.2" evidence="15"/>
<evidence type="ECO:0000256" key="2">
    <source>
        <dbReference type="ARBA" id="ARBA00004726"/>
    </source>
</evidence>
<comment type="catalytic activity">
    <reaction evidence="14 15">
        <text>FMN + ATP + H(+) = FAD + diphosphate</text>
        <dbReference type="Rhea" id="RHEA:17237"/>
        <dbReference type="ChEBI" id="CHEBI:15378"/>
        <dbReference type="ChEBI" id="CHEBI:30616"/>
        <dbReference type="ChEBI" id="CHEBI:33019"/>
        <dbReference type="ChEBI" id="CHEBI:57692"/>
        <dbReference type="ChEBI" id="CHEBI:58210"/>
        <dbReference type="EC" id="2.7.7.2"/>
    </reaction>
</comment>
<sequence>MEIIHMHHPYDQKLIPDEQVVLALGYFDGVHRGHQEVIKRAKEVAEKKNLKLAVMSFNHHPSIVFQKMNPETMQYLSTVNRKAEIFERLGVDYFFVISFTSAFASLRPQEFVDQYISGLHAAAVVAGFDYTYGPREIADMKQLVNYAKGRFEVIEVAELKNEAEKISSTHIREALAEGNMEKANAYLGYVYQIEGTVIHGDARGRLLGFPTANIQTEKHTRLPRNGVYIVSIRVNGTWYRGTASIGHNITFEAGRDKTVEVYILDFDKMIYGEDVAVRWHHFIRSEIKFSGVDELIAQLKSDEAETIAFFKDHPLDEVTL</sequence>
<dbReference type="InterPro" id="IPR023468">
    <property type="entry name" value="Riboflavin_kinase"/>
</dbReference>
<evidence type="ECO:0000256" key="4">
    <source>
        <dbReference type="ARBA" id="ARBA00022630"/>
    </source>
</evidence>
<dbReference type="InterPro" id="IPR015865">
    <property type="entry name" value="Riboflavin_kinase_bac/euk"/>
</dbReference>
<dbReference type="EMBL" id="FWEY01000001">
    <property type="protein sequence ID" value="SLM50636.1"/>
    <property type="molecule type" value="Genomic_DNA"/>
</dbReference>
<name>A0A1W1ICB1_9LACT</name>
<keyword evidence="18" id="KW-1185">Reference proteome</keyword>
<dbReference type="OrthoDB" id="9803667at2"/>
<keyword evidence="7 15" id="KW-0548">Nucleotidyltransferase</keyword>
<dbReference type="NCBIfam" id="TIGR00083">
    <property type="entry name" value="ribF"/>
    <property type="match status" value="1"/>
</dbReference>
<dbReference type="UniPathway" id="UPA00277">
    <property type="reaction ID" value="UER00407"/>
</dbReference>
<evidence type="ECO:0000256" key="9">
    <source>
        <dbReference type="ARBA" id="ARBA00022777"/>
    </source>
</evidence>
<dbReference type="InterPro" id="IPR014729">
    <property type="entry name" value="Rossmann-like_a/b/a_fold"/>
</dbReference>
<evidence type="ECO:0000256" key="12">
    <source>
        <dbReference type="ARBA" id="ARBA00023268"/>
    </source>
</evidence>
<keyword evidence="9 15" id="KW-0418">Kinase</keyword>
<gene>
    <name evidence="17" type="ORF">TPAS_308</name>
</gene>
<evidence type="ECO:0000256" key="8">
    <source>
        <dbReference type="ARBA" id="ARBA00022741"/>
    </source>
</evidence>
<dbReference type="SMART" id="SM00904">
    <property type="entry name" value="Flavokinase"/>
    <property type="match status" value="1"/>
</dbReference>
<comment type="function">
    <text evidence="1">Catalyzes the phosphorylation of riboflavin to FMN followed by the adenylation of FMN to FAD.</text>
</comment>
<keyword evidence="12" id="KW-0511">Multifunctional enzyme</keyword>
<evidence type="ECO:0000256" key="14">
    <source>
        <dbReference type="ARBA" id="ARBA00049494"/>
    </source>
</evidence>
<comment type="pathway">
    <text evidence="3 15">Cofactor biosynthesis; FMN biosynthesis; FMN from riboflavin (ATP route): step 1/1.</text>
</comment>
<dbReference type="RefSeq" id="WP_086941531.1">
    <property type="nucleotide sequence ID" value="NZ_FONM01000002.1"/>
</dbReference>
<evidence type="ECO:0000256" key="1">
    <source>
        <dbReference type="ARBA" id="ARBA00002121"/>
    </source>
</evidence>
<keyword evidence="10 15" id="KW-0274">FAD</keyword>
<reference evidence="18" key="1">
    <citation type="submission" date="2016-04" db="EMBL/GenBank/DDBJ databases">
        <authorList>
            <person name="Strepis N."/>
        </authorList>
    </citation>
    <scope>NUCLEOTIDE SEQUENCE [LARGE SCALE GENOMIC DNA]</scope>
</reference>
<dbReference type="GO" id="GO:0008531">
    <property type="term" value="F:riboflavin kinase activity"/>
    <property type="evidence" value="ECO:0007669"/>
    <property type="project" value="UniProtKB-UniRule"/>
</dbReference>
<dbReference type="NCBIfam" id="NF004162">
    <property type="entry name" value="PRK05627.1-5"/>
    <property type="match status" value="1"/>
</dbReference>
<dbReference type="GO" id="GO:0006747">
    <property type="term" value="P:FAD biosynthetic process"/>
    <property type="evidence" value="ECO:0007669"/>
    <property type="project" value="UniProtKB-UniRule"/>
</dbReference>
<dbReference type="Proteomes" id="UP000195985">
    <property type="component" value="Unassembled WGS sequence"/>
</dbReference>
<dbReference type="FunFam" id="3.40.50.620:FF:000021">
    <property type="entry name" value="Riboflavin biosynthesis protein"/>
    <property type="match status" value="1"/>
</dbReference>
<dbReference type="InterPro" id="IPR002606">
    <property type="entry name" value="Riboflavin_kinase_bac"/>
</dbReference>
<organism evidence="17 18">
    <name type="scientific">Trichococcus pasteurii</name>
    <dbReference type="NCBI Taxonomy" id="43064"/>
    <lineage>
        <taxon>Bacteria</taxon>
        <taxon>Bacillati</taxon>
        <taxon>Bacillota</taxon>
        <taxon>Bacilli</taxon>
        <taxon>Lactobacillales</taxon>
        <taxon>Carnobacteriaceae</taxon>
        <taxon>Trichococcus</taxon>
    </lineage>
</organism>
<dbReference type="InterPro" id="IPR023465">
    <property type="entry name" value="Riboflavin_kinase_dom_sf"/>
</dbReference>
<keyword evidence="6 15" id="KW-0808">Transferase</keyword>
<dbReference type="SUPFAM" id="SSF52374">
    <property type="entry name" value="Nucleotidylyl transferase"/>
    <property type="match status" value="1"/>
</dbReference>
<keyword evidence="11 15" id="KW-0067">ATP-binding</keyword>
<dbReference type="FunFam" id="2.40.30.30:FF:000003">
    <property type="entry name" value="Riboflavin biosynthesis protein"/>
    <property type="match status" value="1"/>
</dbReference>
<evidence type="ECO:0000256" key="11">
    <source>
        <dbReference type="ARBA" id="ARBA00022840"/>
    </source>
</evidence>
<comment type="catalytic activity">
    <reaction evidence="13 15">
        <text>riboflavin + ATP = FMN + ADP + H(+)</text>
        <dbReference type="Rhea" id="RHEA:14357"/>
        <dbReference type="ChEBI" id="CHEBI:15378"/>
        <dbReference type="ChEBI" id="CHEBI:30616"/>
        <dbReference type="ChEBI" id="CHEBI:57986"/>
        <dbReference type="ChEBI" id="CHEBI:58210"/>
        <dbReference type="ChEBI" id="CHEBI:456216"/>
        <dbReference type="EC" id="2.7.1.26"/>
    </reaction>
</comment>
<evidence type="ECO:0000256" key="3">
    <source>
        <dbReference type="ARBA" id="ARBA00005201"/>
    </source>
</evidence>
<dbReference type="PANTHER" id="PTHR22749">
    <property type="entry name" value="RIBOFLAVIN KINASE/FMN ADENYLYLTRANSFERASE"/>
    <property type="match status" value="1"/>
</dbReference>
<dbReference type="GO" id="GO:0009231">
    <property type="term" value="P:riboflavin biosynthetic process"/>
    <property type="evidence" value="ECO:0007669"/>
    <property type="project" value="InterPro"/>
</dbReference>
<evidence type="ECO:0000313" key="18">
    <source>
        <dbReference type="Proteomes" id="UP000195985"/>
    </source>
</evidence>
<evidence type="ECO:0000256" key="15">
    <source>
        <dbReference type="PIRNR" id="PIRNR004491"/>
    </source>
</evidence>
<evidence type="ECO:0000313" key="17">
    <source>
        <dbReference type="EMBL" id="SLM50636.1"/>
    </source>
</evidence>
<dbReference type="EC" id="2.7.1.26" evidence="15"/>
<evidence type="ECO:0000256" key="7">
    <source>
        <dbReference type="ARBA" id="ARBA00022695"/>
    </source>
</evidence>
<keyword evidence="8 15" id="KW-0547">Nucleotide-binding</keyword>
<comment type="similarity">
    <text evidence="15">Belongs to the ribF family.</text>
</comment>
<evidence type="ECO:0000256" key="13">
    <source>
        <dbReference type="ARBA" id="ARBA00047880"/>
    </source>
</evidence>
<dbReference type="Pfam" id="PF01687">
    <property type="entry name" value="Flavokinase"/>
    <property type="match status" value="1"/>
</dbReference>
<comment type="pathway">
    <text evidence="2 15">Cofactor biosynthesis; FAD biosynthesis; FAD from FMN: step 1/1.</text>
</comment>
<evidence type="ECO:0000259" key="16">
    <source>
        <dbReference type="SMART" id="SM00904"/>
    </source>
</evidence>
<feature type="domain" description="Riboflavin kinase" evidence="16">
    <location>
        <begin position="186"/>
        <end position="311"/>
    </location>
</feature>
<accession>A0A1W1ICB1</accession>
<dbReference type="STRING" id="43064.SAMN04488086_102316"/>
<dbReference type="SUPFAM" id="SSF82114">
    <property type="entry name" value="Riboflavin kinase-like"/>
    <property type="match status" value="1"/>
</dbReference>
<dbReference type="Pfam" id="PF06574">
    <property type="entry name" value="FAD_syn"/>
    <property type="match status" value="1"/>
</dbReference>
<evidence type="ECO:0000256" key="10">
    <source>
        <dbReference type="ARBA" id="ARBA00022827"/>
    </source>
</evidence>
<dbReference type="InterPro" id="IPR015864">
    <property type="entry name" value="FAD_synthase"/>
</dbReference>
<evidence type="ECO:0000256" key="6">
    <source>
        <dbReference type="ARBA" id="ARBA00022679"/>
    </source>
</evidence>
<dbReference type="UniPathway" id="UPA00276">
    <property type="reaction ID" value="UER00406"/>
</dbReference>
<dbReference type="PIRSF" id="PIRSF004491">
    <property type="entry name" value="FAD_Synth"/>
    <property type="match status" value="1"/>
</dbReference>
<dbReference type="GO" id="GO:0003919">
    <property type="term" value="F:FMN adenylyltransferase activity"/>
    <property type="evidence" value="ECO:0007669"/>
    <property type="project" value="UniProtKB-UniRule"/>
</dbReference>